<feature type="compositionally biased region" description="Polar residues" evidence="1">
    <location>
        <begin position="95"/>
        <end position="109"/>
    </location>
</feature>
<comment type="caution">
    <text evidence="2">The sequence shown here is derived from an EMBL/GenBank/DDBJ whole genome shotgun (WGS) entry which is preliminary data.</text>
</comment>
<evidence type="ECO:0000256" key="1">
    <source>
        <dbReference type="SAM" id="MobiDB-lite"/>
    </source>
</evidence>
<organism evidence="2 3">
    <name type="scientific">Scyliorhinus torazame</name>
    <name type="common">Cloudy catshark</name>
    <name type="synonym">Catulus torazame</name>
    <dbReference type="NCBI Taxonomy" id="75743"/>
    <lineage>
        <taxon>Eukaryota</taxon>
        <taxon>Metazoa</taxon>
        <taxon>Chordata</taxon>
        <taxon>Craniata</taxon>
        <taxon>Vertebrata</taxon>
        <taxon>Chondrichthyes</taxon>
        <taxon>Elasmobranchii</taxon>
        <taxon>Galeomorphii</taxon>
        <taxon>Galeoidea</taxon>
        <taxon>Carcharhiniformes</taxon>
        <taxon>Scyliorhinidae</taxon>
        <taxon>Scyliorhinus</taxon>
    </lineage>
</organism>
<gene>
    <name evidence="2" type="ORF">scyTo_0020682</name>
</gene>
<sequence>MPCARTRAAIGRWEEQTLYLIGPRCPPPHVGAAAREAGARGRAFRLAVTPGDKRLPADLKPGDRVLAEQPRAAGDRAERPFAPRPQAQRERENNSGRTQVGNRTGQSLRASRKWDSTSE</sequence>
<accession>A0A401PZF7</accession>
<proteinExistence type="predicted"/>
<dbReference type="Proteomes" id="UP000288216">
    <property type="component" value="Unassembled WGS sequence"/>
</dbReference>
<evidence type="ECO:0000313" key="2">
    <source>
        <dbReference type="EMBL" id="GCB78512.1"/>
    </source>
</evidence>
<feature type="compositionally biased region" description="Basic and acidic residues" evidence="1">
    <location>
        <begin position="73"/>
        <end position="94"/>
    </location>
</feature>
<feature type="compositionally biased region" description="Basic and acidic residues" evidence="1">
    <location>
        <begin position="51"/>
        <end position="66"/>
    </location>
</feature>
<dbReference type="AlphaFoldDB" id="A0A401PZF7"/>
<evidence type="ECO:0000313" key="3">
    <source>
        <dbReference type="Proteomes" id="UP000288216"/>
    </source>
</evidence>
<dbReference type="EMBL" id="BFAA01017081">
    <property type="protein sequence ID" value="GCB78512.1"/>
    <property type="molecule type" value="Genomic_DNA"/>
</dbReference>
<keyword evidence="3" id="KW-1185">Reference proteome</keyword>
<name>A0A401PZF7_SCYTO</name>
<reference evidence="2 3" key="1">
    <citation type="journal article" date="2018" name="Nat. Ecol. Evol.">
        <title>Shark genomes provide insights into elasmobranch evolution and the origin of vertebrates.</title>
        <authorList>
            <person name="Hara Y"/>
            <person name="Yamaguchi K"/>
            <person name="Onimaru K"/>
            <person name="Kadota M"/>
            <person name="Koyanagi M"/>
            <person name="Keeley SD"/>
            <person name="Tatsumi K"/>
            <person name="Tanaka K"/>
            <person name="Motone F"/>
            <person name="Kageyama Y"/>
            <person name="Nozu R"/>
            <person name="Adachi N"/>
            <person name="Nishimura O"/>
            <person name="Nakagawa R"/>
            <person name="Tanegashima C"/>
            <person name="Kiyatake I"/>
            <person name="Matsumoto R"/>
            <person name="Murakumo K"/>
            <person name="Nishida K"/>
            <person name="Terakita A"/>
            <person name="Kuratani S"/>
            <person name="Sato K"/>
            <person name="Hyodo S Kuraku.S."/>
        </authorList>
    </citation>
    <scope>NUCLEOTIDE SEQUENCE [LARGE SCALE GENOMIC DNA]</scope>
</reference>
<feature type="region of interest" description="Disordered" evidence="1">
    <location>
        <begin position="49"/>
        <end position="119"/>
    </location>
</feature>
<protein>
    <submittedName>
        <fullName evidence="2">Uncharacterized protein</fullName>
    </submittedName>
</protein>